<dbReference type="PANTHER" id="PTHR34135">
    <property type="entry name" value="LYSOZYME"/>
    <property type="match status" value="1"/>
</dbReference>
<dbReference type="EMBL" id="QUMU01000005">
    <property type="protein sequence ID" value="REG32191.1"/>
    <property type="molecule type" value="Genomic_DNA"/>
</dbReference>
<accession>A0ABX9K357</accession>
<dbReference type="Proteomes" id="UP000256345">
    <property type="component" value="Unassembled WGS sequence"/>
</dbReference>
<dbReference type="InterPro" id="IPR002053">
    <property type="entry name" value="Glyco_hydro_25"/>
</dbReference>
<keyword evidence="5" id="KW-0732">Signal</keyword>
<sequence length="293" mass="32031">MSSRNEWMRALKRIGPVVLTVACSAPAAPPRTQVAASPTAPAPAAPAPRAPAEPPASTGASTAEAPGLTASATQGASSAKAATSWVQGIDISHYQPKVDWESVKTSASFVFVKATDSTGVVDPRFSSHWSGAKKAGLPRGAYHFFHPKYDVDKQVANFTQHLKSDPGELHPVVDVEEFKHEYQSFTCDQLVEKLQRFSQGVEKELGRKPMIYTNHQTWQLSFCDHPYFLDHPLWLAQYTNHAKEPKLPPGWKGWLFWQYSESGKVPGIPGAVDQSYFNGSVEDLKALLSASTK</sequence>
<evidence type="ECO:0000256" key="1">
    <source>
        <dbReference type="ARBA" id="ARBA00010646"/>
    </source>
</evidence>
<gene>
    <name evidence="6" type="ORF">ATI61_105519</name>
</gene>
<dbReference type="SMART" id="SM00641">
    <property type="entry name" value="Glyco_25"/>
    <property type="match status" value="1"/>
</dbReference>
<evidence type="ECO:0000256" key="2">
    <source>
        <dbReference type="ARBA" id="ARBA00022801"/>
    </source>
</evidence>
<feature type="signal peptide" evidence="5">
    <location>
        <begin position="1"/>
        <end position="27"/>
    </location>
</feature>
<keyword evidence="2" id="KW-0378">Hydrolase</keyword>
<dbReference type="InterPro" id="IPR017853">
    <property type="entry name" value="GH"/>
</dbReference>
<protein>
    <submittedName>
        <fullName evidence="6">Lysozyme</fullName>
    </submittedName>
</protein>
<feature type="compositionally biased region" description="Pro residues" evidence="4">
    <location>
        <begin position="40"/>
        <end position="54"/>
    </location>
</feature>
<evidence type="ECO:0000256" key="3">
    <source>
        <dbReference type="ARBA" id="ARBA00023295"/>
    </source>
</evidence>
<evidence type="ECO:0000313" key="6">
    <source>
        <dbReference type="EMBL" id="REG32191.1"/>
    </source>
</evidence>
<keyword evidence="7" id="KW-1185">Reference proteome</keyword>
<feature type="chain" id="PRO_5046956702" evidence="5">
    <location>
        <begin position="28"/>
        <end position="293"/>
    </location>
</feature>
<comment type="caution">
    <text evidence="6">The sequence shown here is derived from an EMBL/GenBank/DDBJ whole genome shotgun (WGS) entry which is preliminary data.</text>
</comment>
<name>A0ABX9K357_9BACT</name>
<comment type="similarity">
    <text evidence="1">Belongs to the glycosyl hydrolase 25 family.</text>
</comment>
<dbReference type="PANTHER" id="PTHR34135:SF2">
    <property type="entry name" value="LYSOZYME"/>
    <property type="match status" value="1"/>
</dbReference>
<dbReference type="PROSITE" id="PS51904">
    <property type="entry name" value="GLYCOSYL_HYDROL_F25_2"/>
    <property type="match status" value="1"/>
</dbReference>
<dbReference type="Gene3D" id="3.20.20.80">
    <property type="entry name" value="Glycosidases"/>
    <property type="match status" value="1"/>
</dbReference>
<feature type="region of interest" description="Disordered" evidence="4">
    <location>
        <begin position="28"/>
        <end position="74"/>
    </location>
</feature>
<evidence type="ECO:0000256" key="4">
    <source>
        <dbReference type="SAM" id="MobiDB-lite"/>
    </source>
</evidence>
<evidence type="ECO:0000256" key="5">
    <source>
        <dbReference type="SAM" id="SignalP"/>
    </source>
</evidence>
<dbReference type="Pfam" id="PF01183">
    <property type="entry name" value="Glyco_hydro_25"/>
    <property type="match status" value="1"/>
</dbReference>
<dbReference type="InterPro" id="IPR018077">
    <property type="entry name" value="Glyco_hydro_fam25_subgr"/>
</dbReference>
<organism evidence="6 7">
    <name type="scientific">Archangium gephyra</name>
    <dbReference type="NCBI Taxonomy" id="48"/>
    <lineage>
        <taxon>Bacteria</taxon>
        <taxon>Pseudomonadati</taxon>
        <taxon>Myxococcota</taxon>
        <taxon>Myxococcia</taxon>
        <taxon>Myxococcales</taxon>
        <taxon>Cystobacterineae</taxon>
        <taxon>Archangiaceae</taxon>
        <taxon>Archangium</taxon>
    </lineage>
</organism>
<reference evidence="6 7" key="1">
    <citation type="submission" date="2018-08" db="EMBL/GenBank/DDBJ databases">
        <title>Genomic Encyclopedia of Archaeal and Bacterial Type Strains, Phase II (KMG-II): from individual species to whole genera.</title>
        <authorList>
            <person name="Goeker M."/>
        </authorList>
    </citation>
    <scope>NUCLEOTIDE SEQUENCE [LARGE SCALE GENOMIC DNA]</scope>
    <source>
        <strain evidence="6 7">DSM 2261</strain>
    </source>
</reference>
<dbReference type="SUPFAM" id="SSF51445">
    <property type="entry name" value="(Trans)glycosidases"/>
    <property type="match status" value="1"/>
</dbReference>
<evidence type="ECO:0000313" key="7">
    <source>
        <dbReference type="Proteomes" id="UP000256345"/>
    </source>
</evidence>
<keyword evidence="3" id="KW-0326">Glycosidase</keyword>
<proteinExistence type="inferred from homology"/>